<evidence type="ECO:0000256" key="4">
    <source>
        <dbReference type="ARBA" id="ARBA00022827"/>
    </source>
</evidence>
<dbReference type="Gene3D" id="3.50.50.60">
    <property type="entry name" value="FAD/NAD(P)-binding domain"/>
    <property type="match status" value="1"/>
</dbReference>
<evidence type="ECO:0000256" key="1">
    <source>
        <dbReference type="ARBA" id="ARBA00001974"/>
    </source>
</evidence>
<keyword evidence="7" id="KW-1185">Reference proteome</keyword>
<sequence>MPKPTDTFDFVIVGTGTAGAVLVNRLSADGRFRVCALEAGGRDSNPFIHIPAGFMKTMTSPSVNWLYEAEPGPGTAGRRIAHPRGKTFGGSSSINGHIYNRGQRADFDHWAQCGNRGWGYADVLPYFRRSEGRIGDGDDRFRGREGEFKVEDLHWGNPLCDAFIAGAESLGIPRNPDYNGAKQEGVGYFQRSVHRARRMSAARAHLRPAMRRPNVEVRPHAHASRIVFDGGCACGVEYLRDGERYEVRATREVIIAGGAVNSPQLLQISGIGPPSLLNDLQVPVYLALPGVGENLRDHYAVRTAFKVQGTRTINELARGWRLGLEIAKYFLAGKGILTLQPTLVGCFWKSDDALENGDLQLTFTPASYRQGVQSTLESEPGATIAVWQQRPQSSGFVRARTPNPLDKPLIQPNYLTAEYDRQVIVKGVRLAKRLMRTAALRPWFKHEALPGEEIERDDELLDFVFGIGTTAFHLMGSCRMGPASDPMAVVDDRLRVHGVEGLRVADASIMPMMPSANTNASTLMIAEKASDLILDRIPPESAAL</sequence>
<comment type="cofactor">
    <cofactor evidence="1">
        <name>FAD</name>
        <dbReference type="ChEBI" id="CHEBI:57692"/>
    </cofactor>
</comment>
<feature type="domain" description="Glucose-methanol-choline oxidoreductase N-terminal" evidence="5">
    <location>
        <begin position="258"/>
        <end position="272"/>
    </location>
</feature>
<dbReference type="GO" id="GO:0050660">
    <property type="term" value="F:flavin adenine dinucleotide binding"/>
    <property type="evidence" value="ECO:0007669"/>
    <property type="project" value="InterPro"/>
</dbReference>
<dbReference type="GO" id="GO:0016614">
    <property type="term" value="F:oxidoreductase activity, acting on CH-OH group of donors"/>
    <property type="evidence" value="ECO:0007669"/>
    <property type="project" value="InterPro"/>
</dbReference>
<proteinExistence type="inferred from homology"/>
<dbReference type="PIRSF" id="PIRSF000137">
    <property type="entry name" value="Alcohol_oxidase"/>
    <property type="match status" value="1"/>
</dbReference>
<dbReference type="InterPro" id="IPR012132">
    <property type="entry name" value="GMC_OxRdtase"/>
</dbReference>
<dbReference type="EMBL" id="JADHEI010000022">
    <property type="protein sequence ID" value="MBF2734715.1"/>
    <property type="molecule type" value="Genomic_DNA"/>
</dbReference>
<dbReference type="InterPro" id="IPR036188">
    <property type="entry name" value="FAD/NAD-bd_sf"/>
</dbReference>
<dbReference type="Pfam" id="PF00732">
    <property type="entry name" value="GMC_oxred_N"/>
    <property type="match status" value="1"/>
</dbReference>
<keyword evidence="4" id="KW-0274">FAD</keyword>
<dbReference type="SUPFAM" id="SSF54373">
    <property type="entry name" value="FAD-linked reductases, C-terminal domain"/>
    <property type="match status" value="1"/>
</dbReference>
<evidence type="ECO:0000256" key="3">
    <source>
        <dbReference type="ARBA" id="ARBA00022630"/>
    </source>
</evidence>
<dbReference type="SUPFAM" id="SSF51905">
    <property type="entry name" value="FAD/NAD(P)-binding domain"/>
    <property type="match status" value="1"/>
</dbReference>
<dbReference type="AlphaFoldDB" id="A0A930UB75"/>
<accession>A0A930UB75</accession>
<organism evidence="6 7">
    <name type="scientific">Candidatus Amphirhobacter heronislandensis</name>
    <dbReference type="NCBI Taxonomy" id="1732024"/>
    <lineage>
        <taxon>Bacteria</taxon>
        <taxon>Pseudomonadati</taxon>
        <taxon>Pseudomonadota</taxon>
        <taxon>Gammaproteobacteria</taxon>
        <taxon>Candidatus Tethybacterales</taxon>
        <taxon>Candidatus Tethybacteraceae</taxon>
        <taxon>Candidatus Amphirhobacter</taxon>
    </lineage>
</organism>
<dbReference type="InterPro" id="IPR007867">
    <property type="entry name" value="GMC_OxRtase_C"/>
</dbReference>
<evidence type="ECO:0000256" key="2">
    <source>
        <dbReference type="ARBA" id="ARBA00010790"/>
    </source>
</evidence>
<dbReference type="InterPro" id="IPR000172">
    <property type="entry name" value="GMC_OxRdtase_N"/>
</dbReference>
<keyword evidence="3" id="KW-0285">Flavoprotein</keyword>
<dbReference type="Pfam" id="PF05199">
    <property type="entry name" value="GMC_oxred_C"/>
    <property type="match status" value="1"/>
</dbReference>
<evidence type="ECO:0000313" key="6">
    <source>
        <dbReference type="EMBL" id="MBF2734715.1"/>
    </source>
</evidence>
<dbReference type="Proteomes" id="UP000604381">
    <property type="component" value="Unassembled WGS sequence"/>
</dbReference>
<gene>
    <name evidence="6" type="ORF">ISN26_01230</name>
</gene>
<evidence type="ECO:0000259" key="5">
    <source>
        <dbReference type="PROSITE" id="PS00624"/>
    </source>
</evidence>
<comment type="caution">
    <text evidence="6">The sequence shown here is derived from an EMBL/GenBank/DDBJ whole genome shotgun (WGS) entry which is preliminary data.</text>
</comment>
<dbReference type="Gene3D" id="3.30.560.10">
    <property type="entry name" value="Glucose Oxidase, domain 3"/>
    <property type="match status" value="1"/>
</dbReference>
<dbReference type="PANTHER" id="PTHR11552:SF147">
    <property type="entry name" value="CHOLINE DEHYDROGENASE, MITOCHONDRIAL"/>
    <property type="match status" value="1"/>
</dbReference>
<comment type="similarity">
    <text evidence="2">Belongs to the GMC oxidoreductase family.</text>
</comment>
<dbReference type="PROSITE" id="PS00624">
    <property type="entry name" value="GMC_OXRED_2"/>
    <property type="match status" value="1"/>
</dbReference>
<name>A0A930UB75_9GAMM</name>
<dbReference type="PANTHER" id="PTHR11552">
    <property type="entry name" value="GLUCOSE-METHANOL-CHOLINE GMC OXIDOREDUCTASE"/>
    <property type="match status" value="1"/>
</dbReference>
<reference evidence="6" key="1">
    <citation type="submission" date="2020-10" db="EMBL/GenBank/DDBJ databases">
        <title>An improved Amphimedon queenslandica hologenome assembly reveals how three proteobacterial symbionts can extend the metabolic phenotypic of their marine sponge host.</title>
        <authorList>
            <person name="Degnan B."/>
            <person name="Degnan S."/>
            <person name="Xiang X."/>
        </authorList>
    </citation>
    <scope>NUCLEOTIDE SEQUENCE</scope>
    <source>
        <strain evidence="6">AqS2</strain>
    </source>
</reference>
<evidence type="ECO:0000313" key="7">
    <source>
        <dbReference type="Proteomes" id="UP000604381"/>
    </source>
</evidence>
<protein>
    <submittedName>
        <fullName evidence="6">GMC family oxidoreductase N-terminal domain-containing protein</fullName>
    </submittedName>
</protein>